<feature type="domain" description="Polysaccharide export protein N-terminal" evidence="4">
    <location>
        <begin position="78"/>
        <end position="153"/>
    </location>
</feature>
<dbReference type="GO" id="GO:0015159">
    <property type="term" value="F:polysaccharide transmembrane transporter activity"/>
    <property type="evidence" value="ECO:0007669"/>
    <property type="project" value="InterPro"/>
</dbReference>
<dbReference type="InterPro" id="IPR003715">
    <property type="entry name" value="Poly_export_N"/>
</dbReference>
<dbReference type="EMBL" id="SSND01000002">
    <property type="protein sequence ID" value="THD83790.1"/>
    <property type="molecule type" value="Genomic_DNA"/>
</dbReference>
<dbReference type="OrthoDB" id="197007at2"/>
<dbReference type="Pfam" id="PF02563">
    <property type="entry name" value="Poly_export"/>
    <property type="match status" value="1"/>
</dbReference>
<organism evidence="6 7">
    <name type="scientific">Aliigemmobacter aestuarii</name>
    <dbReference type="NCBI Taxonomy" id="1445661"/>
    <lineage>
        <taxon>Bacteria</taxon>
        <taxon>Pseudomonadati</taxon>
        <taxon>Pseudomonadota</taxon>
        <taxon>Alphaproteobacteria</taxon>
        <taxon>Rhodobacterales</taxon>
        <taxon>Paracoccaceae</taxon>
        <taxon>Aliigemmobacter</taxon>
    </lineage>
</organism>
<reference evidence="6 7" key="1">
    <citation type="submission" date="2019-04" db="EMBL/GenBank/DDBJ databases">
        <title>Draft genome sequence of Gemmobacter aestuarii sp. nov.</title>
        <authorList>
            <person name="Hameed A."/>
            <person name="Lin S.-Y."/>
            <person name="Shahina M."/>
            <person name="Lai W.-A."/>
            <person name="Young C.-C."/>
        </authorList>
    </citation>
    <scope>NUCLEOTIDE SEQUENCE [LARGE SCALE GENOMIC DNA]</scope>
    <source>
        <strain evidence="6 7">CC-PW-75</strain>
    </source>
</reference>
<feature type="domain" description="Soluble ligand binding" evidence="5">
    <location>
        <begin position="159"/>
        <end position="196"/>
    </location>
</feature>
<dbReference type="InterPro" id="IPR049712">
    <property type="entry name" value="Poly_export"/>
</dbReference>
<keyword evidence="1" id="KW-0732">Signal</keyword>
<keyword evidence="2" id="KW-0175">Coiled coil</keyword>
<comment type="caution">
    <text evidence="6">The sequence shown here is derived from an EMBL/GenBank/DDBJ whole genome shotgun (WGS) entry which is preliminary data.</text>
</comment>
<evidence type="ECO:0000313" key="6">
    <source>
        <dbReference type="EMBL" id="THD83790.1"/>
    </source>
</evidence>
<keyword evidence="3" id="KW-0812">Transmembrane</keyword>
<gene>
    <name evidence="6" type="ORF">E7811_11065</name>
</gene>
<proteinExistence type="predicted"/>
<protein>
    <submittedName>
        <fullName evidence="6">Uncharacterized protein</fullName>
    </submittedName>
</protein>
<keyword evidence="3" id="KW-0472">Membrane</keyword>
<sequence length="465" mass="50985">MAEPSRAHSPRHCGISCELFGLKSGNSLYSTHCQCFFYDSFVEWLGRAGMNLRCRFGVMVAGILMSLVLATGIAGAVTPDGYTITIGDELELDILDDSDPPQRFVVGTNGLVQLPFIGGIEVADVTLGEARQLIADAYVKREIFVAPTVELSVANFRPIFVMGDVRNPGNYEYQPFLTAEQAVGLAGGTAVSANNEEARILERRNLEGALNGTDADLARLAVQFARVQAQIEGSPEVRWTDLPDTLRAVVDREMFDALKPKEDQIIALDDLNRTTQRRLIADAAQEAENRVALIDQRETVLVSALDLGRDELQRARDLAERGLATQTAVSNAEQTIARQENEILSLREQRSGALVQLNQLQSELSRIDNEREKSLIGESQTHRSNIEKLMTERASIEDRLRLLEQWMSIGAGAESELLVGYVARRRTADGLVSLQLSAQDELAPGDQLVVTVRPPDGLEETGQGG</sequence>
<evidence type="ECO:0000313" key="7">
    <source>
        <dbReference type="Proteomes" id="UP000309450"/>
    </source>
</evidence>
<keyword evidence="7" id="KW-1185">Reference proteome</keyword>
<dbReference type="Proteomes" id="UP000309450">
    <property type="component" value="Unassembled WGS sequence"/>
</dbReference>
<evidence type="ECO:0000259" key="5">
    <source>
        <dbReference type="Pfam" id="PF10531"/>
    </source>
</evidence>
<keyword evidence="3" id="KW-1133">Transmembrane helix</keyword>
<feature type="coiled-coil region" evidence="2">
    <location>
        <begin position="329"/>
        <end position="370"/>
    </location>
</feature>
<evidence type="ECO:0000259" key="4">
    <source>
        <dbReference type="Pfam" id="PF02563"/>
    </source>
</evidence>
<accession>A0A4S3MMW7</accession>
<dbReference type="InterPro" id="IPR019554">
    <property type="entry name" value="Soluble_ligand-bd"/>
</dbReference>
<evidence type="ECO:0000256" key="3">
    <source>
        <dbReference type="SAM" id="Phobius"/>
    </source>
</evidence>
<evidence type="ECO:0000256" key="1">
    <source>
        <dbReference type="ARBA" id="ARBA00022729"/>
    </source>
</evidence>
<dbReference type="Pfam" id="PF10531">
    <property type="entry name" value="SLBB"/>
    <property type="match status" value="1"/>
</dbReference>
<evidence type="ECO:0000256" key="2">
    <source>
        <dbReference type="SAM" id="Coils"/>
    </source>
</evidence>
<dbReference type="PANTHER" id="PTHR33619">
    <property type="entry name" value="POLYSACCHARIDE EXPORT PROTEIN GFCE-RELATED"/>
    <property type="match status" value="1"/>
</dbReference>
<dbReference type="PANTHER" id="PTHR33619:SF3">
    <property type="entry name" value="POLYSACCHARIDE EXPORT PROTEIN GFCE-RELATED"/>
    <property type="match status" value="1"/>
</dbReference>
<dbReference type="AlphaFoldDB" id="A0A4S3MMW7"/>
<dbReference type="Gene3D" id="3.30.1950.10">
    <property type="entry name" value="wza like domain"/>
    <property type="match status" value="1"/>
</dbReference>
<feature type="transmembrane region" description="Helical" evidence="3">
    <location>
        <begin position="56"/>
        <end position="77"/>
    </location>
</feature>
<name>A0A4S3MMW7_9RHOB</name>